<keyword evidence="11" id="KW-0408">Iron</keyword>
<dbReference type="RefSeq" id="WP_353862912.1">
    <property type="nucleotide sequence ID" value="NZ_CP088295.1"/>
</dbReference>
<dbReference type="PRINTS" id="PR00344">
    <property type="entry name" value="BCTRLSENSOR"/>
</dbReference>
<feature type="domain" description="Histidine kinase" evidence="16">
    <location>
        <begin position="362"/>
        <end position="556"/>
    </location>
</feature>
<protein>
    <recommendedName>
        <fullName evidence="5">Oxygen sensor histidine kinase NreB</fullName>
        <ecNumber evidence="4">2.7.13.3</ecNumber>
    </recommendedName>
    <alternativeName>
        <fullName evidence="15">Nitrogen regulation protein B</fullName>
    </alternativeName>
</protein>
<keyword evidence="8" id="KW-0808">Transferase</keyword>
<dbReference type="EC" id="2.7.13.3" evidence="4"/>
<evidence type="ECO:0000259" key="16">
    <source>
        <dbReference type="PROSITE" id="PS50109"/>
    </source>
</evidence>
<keyword evidence="6" id="KW-0004">4Fe-4S</keyword>
<evidence type="ECO:0000256" key="4">
    <source>
        <dbReference type="ARBA" id="ARBA00012438"/>
    </source>
</evidence>
<reference evidence="18" key="1">
    <citation type="submission" date="2021-11" db="EMBL/GenBank/DDBJ databases">
        <title>Cultivation dependent microbiological survey of springs from the worlds oldest radium mine currently devoted to the extraction of radon-saturated water.</title>
        <authorList>
            <person name="Kapinusova G."/>
            <person name="Smrhova T."/>
            <person name="Strejcek M."/>
            <person name="Suman J."/>
            <person name="Jani K."/>
            <person name="Pajer P."/>
            <person name="Uhlik O."/>
        </authorList>
    </citation>
    <scope>NUCLEOTIDE SEQUENCE [LARGE SCALE GENOMIC DNA]</scope>
    <source>
        <strain evidence="18">J379</strain>
    </source>
</reference>
<dbReference type="SUPFAM" id="SSF55781">
    <property type="entry name" value="GAF domain-like"/>
    <property type="match status" value="2"/>
</dbReference>
<dbReference type="SMART" id="SM00065">
    <property type="entry name" value="GAF"/>
    <property type="match status" value="2"/>
</dbReference>
<evidence type="ECO:0000256" key="9">
    <source>
        <dbReference type="ARBA" id="ARBA00022723"/>
    </source>
</evidence>
<dbReference type="Gene3D" id="1.20.5.1930">
    <property type="match status" value="1"/>
</dbReference>
<evidence type="ECO:0000256" key="10">
    <source>
        <dbReference type="ARBA" id="ARBA00022777"/>
    </source>
</evidence>
<gene>
    <name evidence="17" type="ORF">LRS13_16965</name>
</gene>
<dbReference type="InterPro" id="IPR011712">
    <property type="entry name" value="Sig_transdc_His_kin_sub3_dim/P"/>
</dbReference>
<evidence type="ECO:0000256" key="12">
    <source>
        <dbReference type="ARBA" id="ARBA00023012"/>
    </source>
</evidence>
<dbReference type="SMART" id="SM00387">
    <property type="entry name" value="HATPase_c"/>
    <property type="match status" value="1"/>
</dbReference>
<dbReference type="CDD" id="cd16917">
    <property type="entry name" value="HATPase_UhpB-NarQ-NarX-like"/>
    <property type="match status" value="1"/>
</dbReference>
<dbReference type="PANTHER" id="PTHR24421">
    <property type="entry name" value="NITRATE/NITRITE SENSOR PROTEIN NARX-RELATED"/>
    <property type="match status" value="1"/>
</dbReference>
<dbReference type="Gene3D" id="3.30.450.40">
    <property type="match status" value="2"/>
</dbReference>
<evidence type="ECO:0000313" key="17">
    <source>
        <dbReference type="EMBL" id="UUY02383.1"/>
    </source>
</evidence>
<organism evidence="17 18">
    <name type="scientific">Svornostia abyssi</name>
    <dbReference type="NCBI Taxonomy" id="2898438"/>
    <lineage>
        <taxon>Bacteria</taxon>
        <taxon>Bacillati</taxon>
        <taxon>Actinomycetota</taxon>
        <taxon>Thermoleophilia</taxon>
        <taxon>Solirubrobacterales</taxon>
        <taxon>Baekduiaceae</taxon>
        <taxon>Svornostia</taxon>
    </lineage>
</organism>
<accession>A0ABY5PCI2</accession>
<evidence type="ECO:0000256" key="6">
    <source>
        <dbReference type="ARBA" id="ARBA00022485"/>
    </source>
</evidence>
<comment type="cofactor">
    <cofactor evidence="2">
        <name>[4Fe-4S] cluster</name>
        <dbReference type="ChEBI" id="CHEBI:49883"/>
    </cofactor>
</comment>
<comment type="catalytic activity">
    <reaction evidence="1">
        <text>ATP + protein L-histidine = ADP + protein N-phospho-L-histidine.</text>
        <dbReference type="EC" id="2.7.13.3"/>
    </reaction>
</comment>
<dbReference type="Pfam" id="PF07730">
    <property type="entry name" value="HisKA_3"/>
    <property type="match status" value="1"/>
</dbReference>
<dbReference type="InterPro" id="IPR005467">
    <property type="entry name" value="His_kinase_dom"/>
</dbReference>
<evidence type="ECO:0000256" key="5">
    <source>
        <dbReference type="ARBA" id="ARBA00017322"/>
    </source>
</evidence>
<evidence type="ECO:0000256" key="3">
    <source>
        <dbReference type="ARBA" id="ARBA00004496"/>
    </source>
</evidence>
<dbReference type="SUPFAM" id="SSF55874">
    <property type="entry name" value="ATPase domain of HSP90 chaperone/DNA topoisomerase II/histidine kinase"/>
    <property type="match status" value="1"/>
</dbReference>
<evidence type="ECO:0000256" key="8">
    <source>
        <dbReference type="ARBA" id="ARBA00022679"/>
    </source>
</evidence>
<keyword evidence="18" id="KW-1185">Reference proteome</keyword>
<evidence type="ECO:0000256" key="13">
    <source>
        <dbReference type="ARBA" id="ARBA00023014"/>
    </source>
</evidence>
<keyword evidence="9" id="KW-0479">Metal-binding</keyword>
<dbReference type="InterPro" id="IPR050482">
    <property type="entry name" value="Sensor_HK_TwoCompSys"/>
</dbReference>
<dbReference type="Pfam" id="PF02518">
    <property type="entry name" value="HATPase_c"/>
    <property type="match status" value="1"/>
</dbReference>
<dbReference type="InterPro" id="IPR004358">
    <property type="entry name" value="Sig_transdc_His_kin-like_C"/>
</dbReference>
<dbReference type="InterPro" id="IPR003594">
    <property type="entry name" value="HATPase_dom"/>
</dbReference>
<dbReference type="GO" id="GO:0016301">
    <property type="term" value="F:kinase activity"/>
    <property type="evidence" value="ECO:0007669"/>
    <property type="project" value="UniProtKB-KW"/>
</dbReference>
<keyword evidence="7" id="KW-0963">Cytoplasm</keyword>
<dbReference type="Proteomes" id="UP001058860">
    <property type="component" value="Chromosome"/>
</dbReference>
<comment type="function">
    <text evidence="14">Member of the two-component regulatory system NreB/NreC involved in the control of dissimilatory nitrate/nitrite reduction in response to oxygen. NreB functions as a direct oxygen sensor histidine kinase which is autophosphorylated, in the absence of oxygen, probably at the conserved histidine residue, and transfers its phosphate group probably to a conserved aspartate residue of NreC. NreB/NreC activates the expression of the nitrate (narGHJI) and nitrite (nir) reductase operons, as well as the putative nitrate transporter gene narT.</text>
</comment>
<proteinExistence type="predicted"/>
<evidence type="ECO:0000256" key="11">
    <source>
        <dbReference type="ARBA" id="ARBA00023004"/>
    </source>
</evidence>
<dbReference type="InterPro" id="IPR029016">
    <property type="entry name" value="GAF-like_dom_sf"/>
</dbReference>
<dbReference type="PROSITE" id="PS50109">
    <property type="entry name" value="HIS_KIN"/>
    <property type="match status" value="1"/>
</dbReference>
<dbReference type="InterPro" id="IPR003018">
    <property type="entry name" value="GAF"/>
</dbReference>
<evidence type="ECO:0000256" key="15">
    <source>
        <dbReference type="ARBA" id="ARBA00030800"/>
    </source>
</evidence>
<evidence type="ECO:0000313" key="18">
    <source>
        <dbReference type="Proteomes" id="UP001058860"/>
    </source>
</evidence>
<keyword evidence="13" id="KW-0411">Iron-sulfur</keyword>
<evidence type="ECO:0000256" key="2">
    <source>
        <dbReference type="ARBA" id="ARBA00001966"/>
    </source>
</evidence>
<keyword evidence="10 17" id="KW-0418">Kinase</keyword>
<dbReference type="EMBL" id="CP088295">
    <property type="protein sequence ID" value="UUY02383.1"/>
    <property type="molecule type" value="Genomic_DNA"/>
</dbReference>
<evidence type="ECO:0000256" key="14">
    <source>
        <dbReference type="ARBA" id="ARBA00024827"/>
    </source>
</evidence>
<keyword evidence="12" id="KW-0902">Two-component regulatory system</keyword>
<evidence type="ECO:0000256" key="1">
    <source>
        <dbReference type="ARBA" id="ARBA00000085"/>
    </source>
</evidence>
<comment type="subcellular location">
    <subcellularLocation>
        <location evidence="3">Cytoplasm</location>
    </subcellularLocation>
</comment>
<dbReference type="Gene3D" id="3.30.565.10">
    <property type="entry name" value="Histidine kinase-like ATPase, C-terminal domain"/>
    <property type="match status" value="1"/>
</dbReference>
<name>A0ABY5PCI2_9ACTN</name>
<dbReference type="InterPro" id="IPR036890">
    <property type="entry name" value="HATPase_C_sf"/>
</dbReference>
<evidence type="ECO:0000256" key="7">
    <source>
        <dbReference type="ARBA" id="ARBA00022490"/>
    </source>
</evidence>
<dbReference type="Pfam" id="PF13185">
    <property type="entry name" value="GAF_2"/>
    <property type="match status" value="2"/>
</dbReference>
<sequence length="573" mass="61576">MPSAALREAQLRRLIEAGQSIVAQLDVDGVLEELLDVAREVTGARFAAIGVLAATRRELERFITKGVDDRTHEMIGDLPRGRGILGVLISDPRPLRLDNVAEDPRSFGIPGAHPPMHTFLGVPILVRGEAWGNLYLTEKADGGPFTEADEEAAVILAAWAAVAMQNARLYQDVDARRDALERVMQTLEATSAIARAVGGERDVDRVLELIVERARSLVEARAVIIALQTDDKLVVAAGAGEFDDRALGRTLAGAQDTLGVVLRDRCAARIRDVATDIGLAGHRIGVDGARSALLVPLVFRDRPLGVLAAFDRRGHDPQFGPAQEALLQSFAASAATAVATARTVERDRLRRSIDAAELERRRWARELHDDTLQGLGALRMLLSGALRGDEAGLRATVERAITMLGTQVDDLRGLITELRPAALDDLGLQAALESLTERFAAGDGPALEAEIALEGSPTERLDPELETTVYRVVQEALHNVGKHAGATRAKVRVWRATGHVLLEVADDGRGFAQDDPSSGFGLVGMRERVELAGGTLDVRSQPGDGTVISARLPLRLLLDEPVVERVPDELGTG</sequence>